<sequence>MKKLLVWIVSMLTLIGFSYLLLFIISSKFSPAADHVPFLNDDRVISQKIEAYRPVFKKYARVYGLENKTDLLMAMAMQESKGNSVDVMQASESQGLPRDSIKDPTESIAAGTKYFRKSLDQSNGDVRLALQSYNFGIGFTDYVRAHGGQYSQALADQFAKKKAAEFGWRSYGDPHYVSHVLRYYYNEKEKQAIAKKSDS</sequence>
<feature type="domain" description="CwlT-like lysozyme" evidence="2">
    <location>
        <begin position="47"/>
        <end position="190"/>
    </location>
</feature>
<keyword evidence="4" id="KW-1185">Reference proteome</keyword>
<evidence type="ECO:0000313" key="3">
    <source>
        <dbReference type="EMBL" id="MBM7656664.1"/>
    </source>
</evidence>
<dbReference type="EMBL" id="JAFBEV010000001">
    <property type="protein sequence ID" value="MBM7656664.1"/>
    <property type="molecule type" value="Genomic_DNA"/>
</dbReference>
<feature type="transmembrane region" description="Helical" evidence="1">
    <location>
        <begin position="6"/>
        <end position="25"/>
    </location>
</feature>
<dbReference type="RefSeq" id="WP_338062746.1">
    <property type="nucleotide sequence ID" value="NZ_CBCRXA010000001.1"/>
</dbReference>
<keyword evidence="1" id="KW-0812">Transmembrane</keyword>
<dbReference type="InterPro" id="IPR047194">
    <property type="entry name" value="CwlT-like_lysozyme"/>
</dbReference>
<reference evidence="3 4" key="1">
    <citation type="submission" date="2021-01" db="EMBL/GenBank/DDBJ databases">
        <title>Genomic Encyclopedia of Type Strains, Phase IV (KMG-IV): sequencing the most valuable type-strain genomes for metagenomic binning, comparative biology and taxonomic classification.</title>
        <authorList>
            <person name="Goeker M."/>
        </authorList>
    </citation>
    <scope>NUCLEOTIDE SEQUENCE [LARGE SCALE GENOMIC DNA]</scope>
    <source>
        <strain evidence="3 4">DSM 100968</strain>
    </source>
</reference>
<dbReference type="CDD" id="cd16891">
    <property type="entry name" value="CwlT-like"/>
    <property type="match status" value="1"/>
</dbReference>
<evidence type="ECO:0000259" key="2">
    <source>
        <dbReference type="Pfam" id="PF13702"/>
    </source>
</evidence>
<keyword evidence="1" id="KW-1133">Transmembrane helix</keyword>
<dbReference type="SUPFAM" id="SSF53955">
    <property type="entry name" value="Lysozyme-like"/>
    <property type="match status" value="1"/>
</dbReference>
<evidence type="ECO:0000256" key="1">
    <source>
        <dbReference type="SAM" id="Phobius"/>
    </source>
</evidence>
<dbReference type="Proteomes" id="UP000823201">
    <property type="component" value="Unassembled WGS sequence"/>
</dbReference>
<dbReference type="Pfam" id="PF13702">
    <property type="entry name" value="Lysozyme_like"/>
    <property type="match status" value="1"/>
</dbReference>
<keyword evidence="1" id="KW-0472">Membrane</keyword>
<name>A0ABS2Q639_9BACL</name>
<proteinExistence type="predicted"/>
<accession>A0ABS2Q639</accession>
<protein>
    <submittedName>
        <fullName evidence="3">Soluble lytic murein transglycosylase-like protein</fullName>
    </submittedName>
</protein>
<comment type="caution">
    <text evidence="3">The sequence shown here is derived from an EMBL/GenBank/DDBJ whole genome shotgun (WGS) entry which is preliminary data.</text>
</comment>
<dbReference type="InterPro" id="IPR023346">
    <property type="entry name" value="Lysozyme-like_dom_sf"/>
</dbReference>
<dbReference type="Gene3D" id="1.10.530.10">
    <property type="match status" value="1"/>
</dbReference>
<organism evidence="3 4">
    <name type="scientific">Sporolactobacillus spathodeae</name>
    <dbReference type="NCBI Taxonomy" id="1465502"/>
    <lineage>
        <taxon>Bacteria</taxon>
        <taxon>Bacillati</taxon>
        <taxon>Bacillota</taxon>
        <taxon>Bacilli</taxon>
        <taxon>Bacillales</taxon>
        <taxon>Sporolactobacillaceae</taxon>
        <taxon>Sporolactobacillus</taxon>
    </lineage>
</organism>
<evidence type="ECO:0000313" key="4">
    <source>
        <dbReference type="Proteomes" id="UP000823201"/>
    </source>
</evidence>
<gene>
    <name evidence="3" type="ORF">JOC27_000100</name>
</gene>